<dbReference type="AlphaFoldDB" id="A0A1E3R7T5"/>
<evidence type="ECO:0000313" key="1">
    <source>
        <dbReference type="EMBL" id="ODQ85894.1"/>
    </source>
</evidence>
<gene>
    <name evidence="1" type="ORF">BHQ17_21935</name>
</gene>
<evidence type="ECO:0000313" key="2">
    <source>
        <dbReference type="Proteomes" id="UP000094243"/>
    </source>
</evidence>
<organism evidence="1 2">
    <name type="scientific">Mycolicibacterium holsaticum</name>
    <dbReference type="NCBI Taxonomy" id="152142"/>
    <lineage>
        <taxon>Bacteria</taxon>
        <taxon>Bacillati</taxon>
        <taxon>Actinomycetota</taxon>
        <taxon>Actinomycetes</taxon>
        <taxon>Mycobacteriales</taxon>
        <taxon>Mycobacteriaceae</taxon>
        <taxon>Mycolicibacterium</taxon>
    </lineage>
</organism>
<accession>A0A1E3R7T5</accession>
<evidence type="ECO:0008006" key="3">
    <source>
        <dbReference type="Google" id="ProtNLM"/>
    </source>
</evidence>
<keyword evidence="2" id="KW-1185">Reference proteome</keyword>
<name>A0A1E3R7T5_9MYCO</name>
<dbReference type="Proteomes" id="UP000094243">
    <property type="component" value="Unassembled WGS sequence"/>
</dbReference>
<dbReference type="RefSeq" id="WP_069407201.1">
    <property type="nucleotide sequence ID" value="NZ_MIGZ01000162.1"/>
</dbReference>
<protein>
    <recommendedName>
        <fullName evidence="3">PE domain-containing protein</fullName>
    </recommendedName>
</protein>
<reference evidence="2" key="1">
    <citation type="submission" date="2016-09" db="EMBL/GenBank/DDBJ databases">
        <authorList>
            <person name="Greninger A.L."/>
            <person name="Jerome K.R."/>
            <person name="Mcnair B."/>
            <person name="Wallis C."/>
            <person name="Fang F."/>
        </authorList>
    </citation>
    <scope>NUCLEOTIDE SEQUENCE [LARGE SCALE GENOMIC DNA]</scope>
    <source>
        <strain evidence="2">M7</strain>
    </source>
</reference>
<sequence length="103" mass="9749">MSALSIFLEPGGVAAAAAATAALSSEAAGHTGQAAASAAVVEPGLDDISIVNAAKIRAYCAEVTAILASASAQQALYGLANSSAGVMTTVSDAAAGAVIDSVI</sequence>
<comment type="caution">
    <text evidence="1">The sequence shown here is derived from an EMBL/GenBank/DDBJ whole genome shotgun (WGS) entry which is preliminary data.</text>
</comment>
<proteinExistence type="predicted"/>
<dbReference type="EMBL" id="MIGZ01000162">
    <property type="protein sequence ID" value="ODQ85894.1"/>
    <property type="molecule type" value="Genomic_DNA"/>
</dbReference>